<evidence type="ECO:0000256" key="5">
    <source>
        <dbReference type="SAM" id="Coils"/>
    </source>
</evidence>
<organism evidence="7 8">
    <name type="scientific">Sphagnum jensenii</name>
    <dbReference type="NCBI Taxonomy" id="128206"/>
    <lineage>
        <taxon>Eukaryota</taxon>
        <taxon>Viridiplantae</taxon>
        <taxon>Streptophyta</taxon>
        <taxon>Embryophyta</taxon>
        <taxon>Bryophyta</taxon>
        <taxon>Sphagnophytina</taxon>
        <taxon>Sphagnopsida</taxon>
        <taxon>Sphagnales</taxon>
        <taxon>Sphagnaceae</taxon>
        <taxon>Sphagnum</taxon>
    </lineage>
</organism>
<dbReference type="EMBL" id="CAXAQS010000931">
    <property type="protein sequence ID" value="CAK9253666.1"/>
    <property type="molecule type" value="Genomic_DNA"/>
</dbReference>
<feature type="compositionally biased region" description="Acidic residues" evidence="6">
    <location>
        <begin position="1079"/>
        <end position="1100"/>
    </location>
</feature>
<comment type="similarity">
    <text evidence="4">Belongs to the CRWN family.</text>
</comment>
<sequence>MYTPQRKGPQSLRALAREKGKVVTCLPLPSLEEGKVQPPPMTPEEAIHAKALEVISGGGGEGVPSDGDIWRHFQSKGALDMPSLEQKDRAVLQAQISALESELYGYQFNMGLLLLQRKEWQKQMDEQKSAVTESQEMLQQEKAAHLLELTESQKREEAAKKALDTERQCVADLEKALTEMQTEGLEVKETAERQLSQAKEMLASVEEKSSQVDIQLAKVQGEHTQANYKLVESQLQLQEVEAREDALHREHCSLMSEVEAHKVQIVQEESTLCEWEKELIRKQEQLHEEEQKLNELEEIINNRFETMKQSEKGLEITHTMLERNQSVLKQSEAELIARTVAVTDREEEKDVAITIQEQELLVVEERLAGRQQVLLQQLLESQTQEVDRKKIELEGATLELEKVRESLVFERKELDNVKGVTEKREAEICQLEVAIADKEHDLQAKILEVEKRKLSLDLRLKEVENLEQAVWLEEKKYEAEHQKIVALNEEIGRDRLELDIVLQEREKAWMEIAEERQDIAQQWEDLKVLEVERIKLAKVRLQLKQELDEIREHKCFVDEEAKELKMQKEKFEQEWELLDEKRETVEKDVESFEEESKHRREWLKHSEEQLRISKHEIQEQSLKMAEELKKEQDAWKTKMETERTQLYAQLHAERQVLVHNLEMQCAEFDCLVLQEKEVIEKLMEERKAQLQSEIEKEELKRSKRSVLMEMEQLQLEHQKLEHERQDLGTQREEADKEQIEIHKDIENLDLQLQKLKEQQQNLHQEREEILAEKLHKLRADLTVADNSLHIAEPAIHHQIKPEARFQQQEVNPVPVQKMTPSAPECAASTLRSPGTIAWLQSCASRASQLFSQPSELTGMVVANVPERRKGGTVSESCEHGDNPDLDKNLRHSLSLNQSQLAQVLCTEKQMRPYKHTQSIRAVVEDAIRLVGSETPHKVSHSSEQKPAAGGLDRPQTGKKRSCGVAVKEQDEDETKFEVEGERPHKRQLCDILHMSMGGPNGGSFKVPEGGVAVTQDGKGVEVEFAKMTVVQTTVVKTAFCAEGNNLTIPEQELDEQNVDASSAPTGAGEFHDENNKEVGEEEDGEEDGDKDEEEEEDDAEKDLHDDGQEMGDVTTDKKAEENGEREDDIYDDDQEANEDAEVAEKDEDEKPMTLGEKIWNFFVT</sequence>
<feature type="coiled-coil region" evidence="5">
    <location>
        <begin position="379"/>
        <end position="413"/>
    </location>
</feature>
<feature type="compositionally biased region" description="Basic and acidic residues" evidence="6">
    <location>
        <begin position="934"/>
        <end position="943"/>
    </location>
</feature>
<dbReference type="Proteomes" id="UP001497444">
    <property type="component" value="Unassembled WGS sequence"/>
</dbReference>
<comment type="caution">
    <text evidence="7">The sequence shown here is derived from an EMBL/GenBank/DDBJ whole genome shotgun (WGS) entry which is preliminary data.</text>
</comment>
<name>A0ABP0VI76_9BRYO</name>
<feature type="region of interest" description="Disordered" evidence="6">
    <location>
        <begin position="1050"/>
        <end position="1164"/>
    </location>
</feature>
<evidence type="ECO:0000256" key="2">
    <source>
        <dbReference type="ARBA" id="ARBA00023242"/>
    </source>
</evidence>
<reference evidence="7" key="1">
    <citation type="submission" date="2024-02" db="EMBL/GenBank/DDBJ databases">
        <authorList>
            <consortium name="ELIXIR-Norway"/>
            <consortium name="Elixir Norway"/>
        </authorList>
    </citation>
    <scope>NUCLEOTIDE SEQUENCE</scope>
</reference>
<feature type="coiled-coil region" evidence="5">
    <location>
        <begin position="163"/>
        <end position="250"/>
    </location>
</feature>
<accession>A0ABP0VI76</accession>
<evidence type="ECO:0000313" key="7">
    <source>
        <dbReference type="EMBL" id="CAK9253666.1"/>
    </source>
</evidence>
<keyword evidence="8" id="KW-1185">Reference proteome</keyword>
<feature type="coiled-coil region" evidence="5">
    <location>
        <begin position="673"/>
        <end position="772"/>
    </location>
</feature>
<dbReference type="InterPro" id="IPR040418">
    <property type="entry name" value="CRWN"/>
</dbReference>
<proteinExistence type="inferred from homology"/>
<evidence type="ECO:0000256" key="4">
    <source>
        <dbReference type="ARBA" id="ARBA00024208"/>
    </source>
</evidence>
<protein>
    <submittedName>
        <fullName evidence="7">Uncharacterized protein</fullName>
    </submittedName>
</protein>
<feature type="coiled-coil region" evidence="5">
    <location>
        <begin position="561"/>
        <end position="595"/>
    </location>
</feature>
<evidence type="ECO:0000313" key="8">
    <source>
        <dbReference type="Proteomes" id="UP001497444"/>
    </source>
</evidence>
<dbReference type="PANTHER" id="PTHR31908">
    <property type="entry name" value="PROTEIN CROWDED NUCLEI 4"/>
    <property type="match status" value="1"/>
</dbReference>
<evidence type="ECO:0000256" key="3">
    <source>
        <dbReference type="ARBA" id="ARBA00024186"/>
    </source>
</evidence>
<feature type="compositionally biased region" description="Acidic residues" evidence="6">
    <location>
        <begin position="1123"/>
        <end position="1149"/>
    </location>
</feature>
<feature type="region of interest" description="Disordered" evidence="6">
    <location>
        <begin position="932"/>
        <end position="961"/>
    </location>
</feature>
<keyword evidence="2" id="KW-0539">Nucleus</keyword>
<feature type="coiled-coil region" evidence="5">
    <location>
        <begin position="276"/>
        <end position="306"/>
    </location>
</feature>
<feature type="compositionally biased region" description="Basic and acidic residues" evidence="6">
    <location>
        <begin position="1069"/>
        <end position="1078"/>
    </location>
</feature>
<gene>
    <name evidence="7" type="ORF">CSSPJE1EN1_LOCUS29044</name>
</gene>
<evidence type="ECO:0000256" key="6">
    <source>
        <dbReference type="SAM" id="MobiDB-lite"/>
    </source>
</evidence>
<comment type="subcellular location">
    <subcellularLocation>
        <location evidence="3">Nucleus lamina</location>
    </subcellularLocation>
</comment>
<dbReference type="PANTHER" id="PTHR31908:SF11">
    <property type="entry name" value="PROTEIN CROWDED NUCLEI 1"/>
    <property type="match status" value="1"/>
</dbReference>
<evidence type="ECO:0000256" key="1">
    <source>
        <dbReference type="ARBA" id="ARBA00023054"/>
    </source>
</evidence>
<keyword evidence="1 5" id="KW-0175">Coiled coil</keyword>